<protein>
    <recommendedName>
        <fullName evidence="4">DUF4141 domain-containing protein</fullName>
    </recommendedName>
</protein>
<dbReference type="Proteomes" id="UP000613193">
    <property type="component" value="Unassembled WGS sequence"/>
</dbReference>
<dbReference type="EMBL" id="JAEHFW010000002">
    <property type="protein sequence ID" value="MBK0380089.1"/>
    <property type="molecule type" value="Genomic_DNA"/>
</dbReference>
<comment type="caution">
    <text evidence="2">The sequence shown here is derived from an EMBL/GenBank/DDBJ whole genome shotgun (WGS) entry which is preliminary data.</text>
</comment>
<dbReference type="AlphaFoldDB" id="A0A934PSN8"/>
<reference evidence="2" key="1">
    <citation type="submission" date="2020-12" db="EMBL/GenBank/DDBJ databases">
        <title>Bacterial novel species Mucilaginibacter sp. SD-g isolated from soil.</title>
        <authorList>
            <person name="Jung H.-Y."/>
        </authorList>
    </citation>
    <scope>NUCLEOTIDE SEQUENCE</scope>
    <source>
        <strain evidence="2">SD-g</strain>
    </source>
</reference>
<evidence type="ECO:0000256" key="1">
    <source>
        <dbReference type="SAM" id="SignalP"/>
    </source>
</evidence>
<keyword evidence="1" id="KW-0732">Signal</keyword>
<gene>
    <name evidence="2" type="ORF">I5M19_12265</name>
</gene>
<evidence type="ECO:0000313" key="2">
    <source>
        <dbReference type="EMBL" id="MBK0380089.1"/>
    </source>
</evidence>
<proteinExistence type="predicted"/>
<evidence type="ECO:0008006" key="4">
    <source>
        <dbReference type="Google" id="ProtNLM"/>
    </source>
</evidence>
<feature type="signal peptide" evidence="1">
    <location>
        <begin position="1"/>
        <end position="24"/>
    </location>
</feature>
<evidence type="ECO:0000313" key="3">
    <source>
        <dbReference type="Proteomes" id="UP000613193"/>
    </source>
</evidence>
<feature type="chain" id="PRO_5036726054" description="DUF4141 domain-containing protein" evidence="1">
    <location>
        <begin position="25"/>
        <end position="226"/>
    </location>
</feature>
<keyword evidence="3" id="KW-1185">Reference proteome</keyword>
<accession>A0A934PSN8</accession>
<dbReference type="RefSeq" id="WP_200066619.1">
    <property type="nucleotide sequence ID" value="NZ_JAEHFW010000002.1"/>
</dbReference>
<organism evidence="2 3">
    <name type="scientific">Mucilaginibacter segetis</name>
    <dbReference type="NCBI Taxonomy" id="2793071"/>
    <lineage>
        <taxon>Bacteria</taxon>
        <taxon>Pseudomonadati</taxon>
        <taxon>Bacteroidota</taxon>
        <taxon>Sphingobacteriia</taxon>
        <taxon>Sphingobacteriales</taxon>
        <taxon>Sphingobacteriaceae</taxon>
        <taxon>Mucilaginibacter</taxon>
    </lineage>
</organism>
<sequence>MKTHNLKFSILAIMLSLPFCKAKAQTLTVDPAVSAAIAVNAGVINGQLNTTNNKLDLIQKGQLAVTGQLVIVNNLQNKIYQGLSQVASVINNLTTIKEIAECGTDIVNDVEASVMLAKSDPVLLLFAEQGARDFETRAATLAADVSAFVLKGGKGNLMDSGERGKLLNHIADEMRILRGIAYGMDRAMYWAKINGIFRSLNPWAEWQNEDVRIANDVLTNAKYLKQ</sequence>
<name>A0A934PSN8_9SPHI</name>